<dbReference type="Proteomes" id="UP000254293">
    <property type="component" value="Unassembled WGS sequence"/>
</dbReference>
<keyword evidence="4" id="KW-1185">Reference proteome</keyword>
<dbReference type="InterPro" id="IPR007560">
    <property type="entry name" value="Restrct_endonuc_IV_Mrr"/>
</dbReference>
<dbReference type="GO" id="GO:0009307">
    <property type="term" value="P:DNA restriction-modification system"/>
    <property type="evidence" value="ECO:0007669"/>
    <property type="project" value="InterPro"/>
</dbReference>
<proteinExistence type="predicted"/>
<dbReference type="SUPFAM" id="SSF52980">
    <property type="entry name" value="Restriction endonuclease-like"/>
    <property type="match status" value="1"/>
</dbReference>
<dbReference type="InterPro" id="IPR025745">
    <property type="entry name" value="Mrr-like_N_dom"/>
</dbReference>
<dbReference type="Gene3D" id="3.40.1350.10">
    <property type="match status" value="1"/>
</dbReference>
<dbReference type="InterPro" id="IPR011856">
    <property type="entry name" value="tRNA_endonuc-like_dom_sf"/>
</dbReference>
<organism evidence="3 4">
    <name type="scientific">Kingella potus</name>
    <dbReference type="NCBI Taxonomy" id="265175"/>
    <lineage>
        <taxon>Bacteria</taxon>
        <taxon>Pseudomonadati</taxon>
        <taxon>Pseudomonadota</taxon>
        <taxon>Betaproteobacteria</taxon>
        <taxon>Neisseriales</taxon>
        <taxon>Neisseriaceae</taxon>
        <taxon>Kingella</taxon>
    </lineage>
</organism>
<dbReference type="EMBL" id="UGJJ01000002">
    <property type="protein sequence ID" value="STR02654.1"/>
    <property type="molecule type" value="Genomic_DNA"/>
</dbReference>
<dbReference type="OrthoDB" id="9781481at2"/>
<evidence type="ECO:0000259" key="1">
    <source>
        <dbReference type="Pfam" id="PF04471"/>
    </source>
</evidence>
<gene>
    <name evidence="3" type="primary">mrr</name>
    <name evidence="3" type="ORF">NCTC13336_01532</name>
</gene>
<dbReference type="PANTHER" id="PTHR30015">
    <property type="entry name" value="MRR RESTRICTION SYSTEM PROTEIN"/>
    <property type="match status" value="1"/>
</dbReference>
<protein>
    <submittedName>
        <fullName evidence="3">EcoKMrr</fullName>
    </submittedName>
</protein>
<dbReference type="Pfam" id="PF04471">
    <property type="entry name" value="Mrr_cat"/>
    <property type="match status" value="1"/>
</dbReference>
<dbReference type="InterPro" id="IPR011335">
    <property type="entry name" value="Restrct_endonuc-II-like"/>
</dbReference>
<dbReference type="Pfam" id="PF14338">
    <property type="entry name" value="Mrr_N"/>
    <property type="match status" value="1"/>
</dbReference>
<accession>A0A377R370</accession>
<evidence type="ECO:0000313" key="3">
    <source>
        <dbReference type="EMBL" id="STR02654.1"/>
    </source>
</evidence>
<sequence length="311" mass="34510">MPIPSFEELRLPILKLLASGETRRKAQLIEPLAAHFGLDTDDIAQEYESGNGAVFADRISWALSYLALSGLLSRPKRGHYVITGLGREYAQKDAAEVIAYVKQKMTERERGQKADGKETVATAEVADTTPTEQLEASFGAIRQKIYDEILNTILSKTPQAFEKLVVDLLQKMGYGGRLEKSAQVTRASRDGGIDGEIREDVLGLGRIFIQAKRYQTDAVIGRPDIQGFVGALQGQNADKGIFITTARYSADAVRYVQNLSATRVVLIDGLQLAEYIYRYDVGMQTEQVFAIKKLDGDFWDEMPDDTARSTF</sequence>
<dbReference type="PANTHER" id="PTHR30015:SF7">
    <property type="entry name" value="TYPE IV METHYL-DIRECTED RESTRICTION ENZYME ECOKMRR"/>
    <property type="match status" value="1"/>
</dbReference>
<feature type="domain" description="Restriction endonuclease type IV Mrr" evidence="1">
    <location>
        <begin position="157"/>
        <end position="275"/>
    </location>
</feature>
<dbReference type="AlphaFoldDB" id="A0A377R370"/>
<dbReference type="RefSeq" id="WP_115308556.1">
    <property type="nucleotide sequence ID" value="NZ_UGJJ01000002.1"/>
</dbReference>
<name>A0A377R370_9NEIS</name>
<feature type="domain" description="Restriction system protein Mrr-like N-terminal" evidence="2">
    <location>
        <begin position="6"/>
        <end position="90"/>
    </location>
</feature>
<dbReference type="GO" id="GO:0015666">
    <property type="term" value="F:restriction endodeoxyribonuclease activity"/>
    <property type="evidence" value="ECO:0007669"/>
    <property type="project" value="TreeGrafter"/>
</dbReference>
<evidence type="ECO:0000313" key="4">
    <source>
        <dbReference type="Proteomes" id="UP000254293"/>
    </source>
</evidence>
<reference evidence="3 4" key="1">
    <citation type="submission" date="2018-06" db="EMBL/GenBank/DDBJ databases">
        <authorList>
            <consortium name="Pathogen Informatics"/>
            <person name="Doyle S."/>
        </authorList>
    </citation>
    <scope>NUCLEOTIDE SEQUENCE [LARGE SCALE GENOMIC DNA]</scope>
    <source>
        <strain evidence="3 4">NCTC13336</strain>
    </source>
</reference>
<dbReference type="InterPro" id="IPR052906">
    <property type="entry name" value="Type_IV_Methyl-Rstrct_Enzyme"/>
</dbReference>
<evidence type="ECO:0000259" key="2">
    <source>
        <dbReference type="Pfam" id="PF14338"/>
    </source>
</evidence>
<dbReference type="GO" id="GO:0003677">
    <property type="term" value="F:DNA binding"/>
    <property type="evidence" value="ECO:0007669"/>
    <property type="project" value="InterPro"/>
</dbReference>